<dbReference type="RefSeq" id="WP_092728401.1">
    <property type="nucleotide sequence ID" value="NZ_FMXE01000004.1"/>
</dbReference>
<reference evidence="9" key="1">
    <citation type="submission" date="2016-10" db="EMBL/GenBank/DDBJ databases">
        <authorList>
            <person name="Varghese N."/>
            <person name="Submissions S."/>
        </authorList>
    </citation>
    <scope>NUCLEOTIDE SEQUENCE [LARGE SCALE GENOMIC DNA]</scope>
    <source>
        <strain evidence="9">DSM 22703</strain>
    </source>
</reference>
<gene>
    <name evidence="8" type="ORF">SAMN03080617_00524</name>
</gene>
<dbReference type="InterPro" id="IPR045175">
    <property type="entry name" value="M28_fam"/>
</dbReference>
<evidence type="ECO:0000313" key="8">
    <source>
        <dbReference type="EMBL" id="SDA46310.1"/>
    </source>
</evidence>
<evidence type="ECO:0000256" key="1">
    <source>
        <dbReference type="ARBA" id="ARBA00022438"/>
    </source>
</evidence>
<dbReference type="InterPro" id="IPR007484">
    <property type="entry name" value="Peptidase_M28"/>
</dbReference>
<dbReference type="CDD" id="cd04821">
    <property type="entry name" value="PA_M28_1_2"/>
    <property type="match status" value="1"/>
</dbReference>
<dbReference type="GO" id="GO:0006508">
    <property type="term" value="P:proteolysis"/>
    <property type="evidence" value="ECO:0007669"/>
    <property type="project" value="UniProtKB-KW"/>
</dbReference>
<keyword evidence="2" id="KW-0645">Protease</keyword>
<evidence type="ECO:0000256" key="5">
    <source>
        <dbReference type="ARBA" id="ARBA00022801"/>
    </source>
</evidence>
<dbReference type="GO" id="GO:0004180">
    <property type="term" value="F:carboxypeptidase activity"/>
    <property type="evidence" value="ECO:0007669"/>
    <property type="project" value="UniProtKB-KW"/>
</dbReference>
<dbReference type="GO" id="GO:0008235">
    <property type="term" value="F:metalloexopeptidase activity"/>
    <property type="evidence" value="ECO:0007669"/>
    <property type="project" value="InterPro"/>
</dbReference>
<dbReference type="OrthoDB" id="1521787at2"/>
<evidence type="ECO:0000313" key="9">
    <source>
        <dbReference type="Proteomes" id="UP000198756"/>
    </source>
</evidence>
<dbReference type="FunFam" id="3.40.630.10:FF:000088">
    <property type="entry name" value="Peptidase M20"/>
    <property type="match status" value="1"/>
</dbReference>
<dbReference type="STRING" id="279824.SAMN03080617_00524"/>
<dbReference type="SUPFAM" id="SSF52025">
    <property type="entry name" value="PA domain"/>
    <property type="match status" value="1"/>
</dbReference>
<keyword evidence="8" id="KW-0121">Carboxypeptidase</keyword>
<protein>
    <submittedName>
        <fullName evidence="8">Zn-dependent amino-or carboxypeptidase, M28 family</fullName>
    </submittedName>
</protein>
<evidence type="ECO:0000256" key="3">
    <source>
        <dbReference type="ARBA" id="ARBA00022723"/>
    </source>
</evidence>
<proteinExistence type="predicted"/>
<keyword evidence="3" id="KW-0479">Metal-binding</keyword>
<dbReference type="Pfam" id="PF04389">
    <property type="entry name" value="Peptidase_M28"/>
    <property type="match status" value="1"/>
</dbReference>
<dbReference type="Proteomes" id="UP000198756">
    <property type="component" value="Unassembled WGS sequence"/>
</dbReference>
<evidence type="ECO:0000259" key="7">
    <source>
        <dbReference type="Pfam" id="PF04389"/>
    </source>
</evidence>
<dbReference type="Gene3D" id="3.40.630.10">
    <property type="entry name" value="Zn peptidases"/>
    <property type="match status" value="1"/>
</dbReference>
<organism evidence="8 9">
    <name type="scientific">Algoriphagus alkaliphilus</name>
    <dbReference type="NCBI Taxonomy" id="279824"/>
    <lineage>
        <taxon>Bacteria</taxon>
        <taxon>Pseudomonadati</taxon>
        <taxon>Bacteroidota</taxon>
        <taxon>Cytophagia</taxon>
        <taxon>Cytophagales</taxon>
        <taxon>Cyclobacteriaceae</taxon>
        <taxon>Algoriphagus</taxon>
    </lineage>
</organism>
<sequence length="554" mass="61238">MKKSHLIGFLTAFWLSACQAPKSPTYQFQVSDLEPNLITLSSDKFMGRMPFTEGEKITTAFLESEFKKLGLEPGNGDSFFQNVPMVSISSQPSQSMEMKSSKGNLILDGLKDFVIWTQRTDSVVEVKDAELIFAGFGIVAPEYGWNDYKNIDVKGKIVVLLVNDPGFGTEDVSLFKGNTMTYYGRWTYKYEEAARQGALGCLIVHNTIPAGYGFNVIQNSWNSSKLYLDDRGKEPYKLGFEGWITLPSANKLFELAGMKDSELLAKARKADFQALSLGVAASASIRVEAKYNVSQNLVAKVTGKTNPEEVIIYSAHWDHLGIGKPDETGDSIYNGALDNASGTAALLALAKAFKSDAQPNRTVVFLAVTAEEQGLWGSAYYAQNPIFPKEKTVANINMDGINPYGKMKDVSIIGAGQSEMEDLLNVELEKLGRYSAPEPNPVAGYYYRSDHFNFAKIGIPALYFGTGIDHAEKGKVFGKQLQDDYTANYYHKPSDEYDASRWNLAGAVDDVQLLYNVGKSLANSGNWPQWKASSEFKSVRDRYMKSSPTQSTDK</sequence>
<accession>A0A1G5VKF4</accession>
<keyword evidence="1" id="KW-0031">Aminopeptidase</keyword>
<feature type="domain" description="Peptidase M28" evidence="7">
    <location>
        <begin position="296"/>
        <end position="513"/>
    </location>
</feature>
<keyword evidence="4" id="KW-0732">Signal</keyword>
<dbReference type="PANTHER" id="PTHR12147:SF56">
    <property type="entry name" value="AMINOPEPTIDASE YDR415C-RELATED"/>
    <property type="match status" value="1"/>
</dbReference>
<dbReference type="Gene3D" id="3.50.30.30">
    <property type="match status" value="1"/>
</dbReference>
<dbReference type="GO" id="GO:0046872">
    <property type="term" value="F:metal ion binding"/>
    <property type="evidence" value="ECO:0007669"/>
    <property type="project" value="UniProtKB-KW"/>
</dbReference>
<dbReference type="GO" id="GO:0004177">
    <property type="term" value="F:aminopeptidase activity"/>
    <property type="evidence" value="ECO:0007669"/>
    <property type="project" value="UniProtKB-KW"/>
</dbReference>
<evidence type="ECO:0000256" key="4">
    <source>
        <dbReference type="ARBA" id="ARBA00022729"/>
    </source>
</evidence>
<dbReference type="AlphaFoldDB" id="A0A1G5VKF4"/>
<name>A0A1G5VKF4_9BACT</name>
<dbReference type="PANTHER" id="PTHR12147">
    <property type="entry name" value="METALLOPEPTIDASE M28 FAMILY MEMBER"/>
    <property type="match status" value="1"/>
</dbReference>
<dbReference type="EMBL" id="FMXE01000004">
    <property type="protein sequence ID" value="SDA46310.1"/>
    <property type="molecule type" value="Genomic_DNA"/>
</dbReference>
<dbReference type="SUPFAM" id="SSF53187">
    <property type="entry name" value="Zn-dependent exopeptidases"/>
    <property type="match status" value="1"/>
</dbReference>
<evidence type="ECO:0000256" key="6">
    <source>
        <dbReference type="ARBA" id="ARBA00022833"/>
    </source>
</evidence>
<dbReference type="InterPro" id="IPR046450">
    <property type="entry name" value="PA_dom_sf"/>
</dbReference>
<keyword evidence="9" id="KW-1185">Reference proteome</keyword>
<keyword evidence="6" id="KW-0862">Zinc</keyword>
<dbReference type="PROSITE" id="PS51257">
    <property type="entry name" value="PROKAR_LIPOPROTEIN"/>
    <property type="match status" value="1"/>
</dbReference>
<keyword evidence="5" id="KW-0378">Hydrolase</keyword>
<evidence type="ECO:0000256" key="2">
    <source>
        <dbReference type="ARBA" id="ARBA00022670"/>
    </source>
</evidence>